<evidence type="ECO:0000313" key="1">
    <source>
        <dbReference type="EMBL" id="OMJ89449.1"/>
    </source>
</evidence>
<organism evidence="1 2">
    <name type="scientific">Stentor coeruleus</name>
    <dbReference type="NCBI Taxonomy" id="5963"/>
    <lineage>
        <taxon>Eukaryota</taxon>
        <taxon>Sar</taxon>
        <taxon>Alveolata</taxon>
        <taxon>Ciliophora</taxon>
        <taxon>Postciliodesmatophora</taxon>
        <taxon>Heterotrichea</taxon>
        <taxon>Heterotrichida</taxon>
        <taxon>Stentoridae</taxon>
        <taxon>Stentor</taxon>
    </lineage>
</organism>
<gene>
    <name evidence="1" type="ORF">SteCoe_8449</name>
</gene>
<evidence type="ECO:0000313" key="2">
    <source>
        <dbReference type="Proteomes" id="UP000187209"/>
    </source>
</evidence>
<keyword evidence="2" id="KW-1185">Reference proteome</keyword>
<comment type="caution">
    <text evidence="1">The sequence shown here is derived from an EMBL/GenBank/DDBJ whole genome shotgun (WGS) entry which is preliminary data.</text>
</comment>
<dbReference type="Proteomes" id="UP000187209">
    <property type="component" value="Unassembled WGS sequence"/>
</dbReference>
<dbReference type="AlphaFoldDB" id="A0A1R2CK94"/>
<dbReference type="EMBL" id="MPUH01000126">
    <property type="protein sequence ID" value="OMJ89449.1"/>
    <property type="molecule type" value="Genomic_DNA"/>
</dbReference>
<accession>A0A1R2CK94</accession>
<name>A0A1R2CK94_9CILI</name>
<sequence length="142" mass="16316">MSKITGNKNGTAQIVIKPEQEDFDKLRCGLMEKGYKISENIVSNEKKVKHPEMVNKKFMNTLTEDRSKSPVIRHYTTGSEDFLSPINKKSNIKKTEPINYLNVMKAYNHTKPKINQSLLTPICKSTHGYMRRITSSLLRSNK</sequence>
<reference evidence="1 2" key="1">
    <citation type="submission" date="2016-11" db="EMBL/GenBank/DDBJ databases">
        <title>The macronuclear genome of Stentor coeruleus: a giant cell with tiny introns.</title>
        <authorList>
            <person name="Slabodnick M."/>
            <person name="Ruby J.G."/>
            <person name="Reiff S.B."/>
            <person name="Swart E.C."/>
            <person name="Gosai S."/>
            <person name="Prabakaran S."/>
            <person name="Witkowska E."/>
            <person name="Larue G.E."/>
            <person name="Fisher S."/>
            <person name="Freeman R.M."/>
            <person name="Gunawardena J."/>
            <person name="Chu W."/>
            <person name="Stover N.A."/>
            <person name="Gregory B.D."/>
            <person name="Nowacki M."/>
            <person name="Derisi J."/>
            <person name="Roy S.W."/>
            <person name="Marshall W.F."/>
            <person name="Sood P."/>
        </authorList>
    </citation>
    <scope>NUCLEOTIDE SEQUENCE [LARGE SCALE GENOMIC DNA]</scope>
    <source>
        <strain evidence="1">WM001</strain>
    </source>
</reference>
<proteinExistence type="predicted"/>
<protein>
    <submittedName>
        <fullName evidence="1">Uncharacterized protein</fullName>
    </submittedName>
</protein>